<dbReference type="PANTHER" id="PTHR23235:SF142">
    <property type="entry name" value="ZINC FINGER PROTEIN 384"/>
    <property type="match status" value="1"/>
</dbReference>
<evidence type="ECO:0000256" key="8">
    <source>
        <dbReference type="ARBA" id="ARBA00023015"/>
    </source>
</evidence>
<feature type="domain" description="C2H2-type" evidence="14">
    <location>
        <begin position="14"/>
        <end position="29"/>
    </location>
</feature>
<evidence type="ECO:0000256" key="9">
    <source>
        <dbReference type="ARBA" id="ARBA00023125"/>
    </source>
</evidence>
<comment type="function">
    <text evidence="1">May be involved in transcriptional regulation.</text>
</comment>
<feature type="region of interest" description="Disordered" evidence="13">
    <location>
        <begin position="67"/>
        <end position="110"/>
    </location>
</feature>
<dbReference type="Pfam" id="PF00096">
    <property type="entry name" value="zf-C2H2"/>
    <property type="match status" value="3"/>
</dbReference>
<keyword evidence="11" id="KW-0539">Nucleus</keyword>
<dbReference type="InterPro" id="IPR036236">
    <property type="entry name" value="Znf_C2H2_sf"/>
</dbReference>
<reference evidence="15" key="1">
    <citation type="submission" date="2025-08" db="UniProtKB">
        <authorList>
            <consortium name="Ensembl"/>
        </authorList>
    </citation>
    <scope>IDENTIFICATION</scope>
</reference>
<feature type="domain" description="C2H2-type" evidence="14">
    <location>
        <begin position="58"/>
        <end position="85"/>
    </location>
</feature>
<evidence type="ECO:0000313" key="16">
    <source>
        <dbReference type="Proteomes" id="UP000694421"/>
    </source>
</evidence>
<dbReference type="GO" id="GO:0005634">
    <property type="term" value="C:nucleus"/>
    <property type="evidence" value="ECO:0007669"/>
    <property type="project" value="UniProtKB-SubCell"/>
</dbReference>
<dbReference type="PROSITE" id="PS50157">
    <property type="entry name" value="ZINC_FINGER_C2H2_2"/>
    <property type="match status" value="4"/>
</dbReference>
<dbReference type="GeneTree" id="ENSGT01150000286934"/>
<dbReference type="OMA" id="IKHMQGS"/>
<keyword evidence="6 12" id="KW-0863">Zinc-finger</keyword>
<comment type="similarity">
    <text evidence="3">Belongs to the krueppel C2H2-type zinc-finger protein family.</text>
</comment>
<feature type="domain" description="C2H2-type" evidence="14">
    <location>
        <begin position="113"/>
        <end position="139"/>
    </location>
</feature>
<evidence type="ECO:0000256" key="2">
    <source>
        <dbReference type="ARBA" id="ARBA00004123"/>
    </source>
</evidence>
<dbReference type="Ensembl" id="ENSSMRT00000024904.1">
    <property type="protein sequence ID" value="ENSSMRP00000021249.1"/>
    <property type="gene ID" value="ENSSMRG00000016535.1"/>
</dbReference>
<dbReference type="FunFam" id="3.30.160.60:FF:000097">
    <property type="entry name" value="Zinc finger protein"/>
    <property type="match status" value="1"/>
</dbReference>
<keyword evidence="4" id="KW-0479">Metal-binding</keyword>
<evidence type="ECO:0000256" key="5">
    <source>
        <dbReference type="ARBA" id="ARBA00022737"/>
    </source>
</evidence>
<keyword evidence="8" id="KW-0805">Transcription regulation</keyword>
<feature type="domain" description="C2H2-type" evidence="14">
    <location>
        <begin position="30"/>
        <end position="57"/>
    </location>
</feature>
<evidence type="ECO:0000259" key="14">
    <source>
        <dbReference type="PROSITE" id="PS50157"/>
    </source>
</evidence>
<evidence type="ECO:0000256" key="6">
    <source>
        <dbReference type="ARBA" id="ARBA00022771"/>
    </source>
</evidence>
<dbReference type="FunFam" id="3.30.160.60:FF:003000">
    <property type="entry name" value="Zinc finger and SCAN domain-containing 20"/>
    <property type="match status" value="1"/>
</dbReference>
<dbReference type="AlphaFoldDB" id="A0A8D0DSU4"/>
<dbReference type="SMART" id="SM00355">
    <property type="entry name" value="ZnF_C2H2"/>
    <property type="match status" value="3"/>
</dbReference>
<proteinExistence type="inferred from homology"/>
<dbReference type="GO" id="GO:0000978">
    <property type="term" value="F:RNA polymerase II cis-regulatory region sequence-specific DNA binding"/>
    <property type="evidence" value="ECO:0007669"/>
    <property type="project" value="TreeGrafter"/>
</dbReference>
<keyword evidence="10" id="KW-0804">Transcription</keyword>
<sequence>GYPGGNLIIRKTVRSSLNRHQRIHTGEKPYICLDCGKRFNDKSNLTQHQRVHTGEKPYECIDCGKSYSRSSHKKKHMKDSADEPPESLGQEDGADSGSVSEKPKAKQKPEVLNTCTECLRSFSHNADLIKHMQGSPHPK</sequence>
<dbReference type="FunFam" id="3.30.160.60:FF:002402">
    <property type="entry name" value="Zinc finger protein 347"/>
    <property type="match status" value="1"/>
</dbReference>
<name>A0A8D0DSU4_SALMN</name>
<evidence type="ECO:0000256" key="4">
    <source>
        <dbReference type="ARBA" id="ARBA00022723"/>
    </source>
</evidence>
<evidence type="ECO:0000256" key="1">
    <source>
        <dbReference type="ARBA" id="ARBA00003767"/>
    </source>
</evidence>
<dbReference type="Gene3D" id="3.30.160.60">
    <property type="entry name" value="Classic Zinc Finger"/>
    <property type="match status" value="3"/>
</dbReference>
<accession>A0A8D0DSU4</accession>
<keyword evidence="7" id="KW-0862">Zinc</keyword>
<comment type="subcellular location">
    <subcellularLocation>
        <location evidence="2">Nucleus</location>
    </subcellularLocation>
</comment>
<keyword evidence="9" id="KW-0238">DNA-binding</keyword>
<organism evidence="15 16">
    <name type="scientific">Salvator merianae</name>
    <name type="common">Argentine black and white tegu</name>
    <name type="synonym">Tupinambis merianae</name>
    <dbReference type="NCBI Taxonomy" id="96440"/>
    <lineage>
        <taxon>Eukaryota</taxon>
        <taxon>Metazoa</taxon>
        <taxon>Chordata</taxon>
        <taxon>Craniata</taxon>
        <taxon>Vertebrata</taxon>
        <taxon>Euteleostomi</taxon>
        <taxon>Lepidosauria</taxon>
        <taxon>Squamata</taxon>
        <taxon>Bifurcata</taxon>
        <taxon>Unidentata</taxon>
        <taxon>Episquamata</taxon>
        <taxon>Laterata</taxon>
        <taxon>Teiioidea</taxon>
        <taxon>Teiidae</taxon>
        <taxon>Salvator</taxon>
    </lineage>
</organism>
<keyword evidence="16" id="KW-1185">Reference proteome</keyword>
<dbReference type="GO" id="GO:0000981">
    <property type="term" value="F:DNA-binding transcription factor activity, RNA polymerase II-specific"/>
    <property type="evidence" value="ECO:0007669"/>
    <property type="project" value="TreeGrafter"/>
</dbReference>
<evidence type="ECO:0000256" key="3">
    <source>
        <dbReference type="ARBA" id="ARBA00006991"/>
    </source>
</evidence>
<evidence type="ECO:0000256" key="7">
    <source>
        <dbReference type="ARBA" id="ARBA00022833"/>
    </source>
</evidence>
<dbReference type="PANTHER" id="PTHR23235">
    <property type="entry name" value="KRUEPPEL-LIKE TRANSCRIPTION FACTOR"/>
    <property type="match status" value="1"/>
</dbReference>
<evidence type="ECO:0000256" key="10">
    <source>
        <dbReference type="ARBA" id="ARBA00023163"/>
    </source>
</evidence>
<dbReference type="GO" id="GO:0008270">
    <property type="term" value="F:zinc ion binding"/>
    <property type="evidence" value="ECO:0007669"/>
    <property type="project" value="UniProtKB-KW"/>
</dbReference>
<dbReference type="PROSITE" id="PS00028">
    <property type="entry name" value="ZINC_FINGER_C2H2_1"/>
    <property type="match status" value="2"/>
</dbReference>
<reference evidence="15" key="2">
    <citation type="submission" date="2025-09" db="UniProtKB">
        <authorList>
            <consortium name="Ensembl"/>
        </authorList>
    </citation>
    <scope>IDENTIFICATION</scope>
</reference>
<evidence type="ECO:0000256" key="11">
    <source>
        <dbReference type="ARBA" id="ARBA00023242"/>
    </source>
</evidence>
<evidence type="ECO:0000256" key="12">
    <source>
        <dbReference type="PROSITE-ProRule" id="PRU00042"/>
    </source>
</evidence>
<keyword evidence="5" id="KW-0677">Repeat</keyword>
<evidence type="ECO:0000313" key="15">
    <source>
        <dbReference type="Ensembl" id="ENSSMRP00000021249.1"/>
    </source>
</evidence>
<dbReference type="Proteomes" id="UP000694421">
    <property type="component" value="Unplaced"/>
</dbReference>
<dbReference type="InterPro" id="IPR013087">
    <property type="entry name" value="Znf_C2H2_type"/>
</dbReference>
<protein>
    <recommendedName>
        <fullName evidence="14">C2H2-type domain-containing protein</fullName>
    </recommendedName>
</protein>
<dbReference type="SUPFAM" id="SSF57667">
    <property type="entry name" value="beta-beta-alpha zinc fingers"/>
    <property type="match status" value="1"/>
</dbReference>
<evidence type="ECO:0000256" key="13">
    <source>
        <dbReference type="SAM" id="MobiDB-lite"/>
    </source>
</evidence>